<sequence length="192" mass="21286">MKGQPLRFAADLIAAILDGRKVQTRRILKPQPPQSTSGWLREMGPNAKWVAVEETVPGRPARRRVRRAVCPYGEPGQTIPLYDEDGNAFALALLVGLRLQRLQDISDADVAAEGCVNQATSRGGFLPGMPIKSIFALSWCETYGARAWAVNPWVWVLEFRMREAIVAPEVDPRQQDLLSSQPRSGGRPRLTV</sequence>
<proteinExistence type="predicted"/>
<evidence type="ECO:0000313" key="1">
    <source>
        <dbReference type="EMBL" id="RXN85110.1"/>
    </source>
</evidence>
<protein>
    <recommendedName>
        <fullName evidence="3">ASCH domain-containing protein</fullName>
    </recommendedName>
</protein>
<dbReference type="Proteomes" id="UP000290849">
    <property type="component" value="Unassembled WGS sequence"/>
</dbReference>
<dbReference type="OrthoDB" id="72471at2"/>
<gene>
    <name evidence="1" type="ORF">C7R54_21600</name>
</gene>
<accession>A0A4Q1HES8</accession>
<reference evidence="1 2" key="1">
    <citation type="journal article" date="2017" name="Int. J. Syst. Evol. Microbiol.">
        <title>Achromobacter aloeverae sp. nov., isolated from the root of Aloe vera (L.) Burm.f.</title>
        <authorList>
            <person name="Kuncharoen N."/>
            <person name="Muramatsu Y."/>
            <person name="Shibata C."/>
            <person name="Kamakura Y."/>
            <person name="Nakagawa Y."/>
            <person name="Tanasupawat S."/>
        </authorList>
    </citation>
    <scope>NUCLEOTIDE SEQUENCE [LARGE SCALE GENOMIC DNA]</scope>
    <source>
        <strain evidence="1 2">AVA-1</strain>
    </source>
</reference>
<keyword evidence="2" id="KW-1185">Reference proteome</keyword>
<comment type="caution">
    <text evidence="1">The sequence shown here is derived from an EMBL/GenBank/DDBJ whole genome shotgun (WGS) entry which is preliminary data.</text>
</comment>
<name>A0A4Q1HES8_9BURK</name>
<dbReference type="RefSeq" id="WP_129152525.1">
    <property type="nucleotide sequence ID" value="NZ_JBHSDO010000005.1"/>
</dbReference>
<organism evidence="1 2">
    <name type="scientific">Achromobacter aloeverae</name>
    <dbReference type="NCBI Taxonomy" id="1750518"/>
    <lineage>
        <taxon>Bacteria</taxon>
        <taxon>Pseudomonadati</taxon>
        <taxon>Pseudomonadota</taxon>
        <taxon>Betaproteobacteria</taxon>
        <taxon>Burkholderiales</taxon>
        <taxon>Alcaligenaceae</taxon>
        <taxon>Achromobacter</taxon>
    </lineage>
</organism>
<evidence type="ECO:0000313" key="2">
    <source>
        <dbReference type="Proteomes" id="UP000290849"/>
    </source>
</evidence>
<evidence type="ECO:0008006" key="3">
    <source>
        <dbReference type="Google" id="ProtNLM"/>
    </source>
</evidence>
<dbReference type="AlphaFoldDB" id="A0A4Q1HES8"/>
<dbReference type="EMBL" id="PYAL01000007">
    <property type="protein sequence ID" value="RXN85110.1"/>
    <property type="molecule type" value="Genomic_DNA"/>
</dbReference>